<dbReference type="GO" id="GO:0009401">
    <property type="term" value="P:phosphoenolpyruvate-dependent sugar phosphotransferase system"/>
    <property type="evidence" value="ECO:0007669"/>
    <property type="project" value="UniProtKB-KW"/>
</dbReference>
<keyword evidence="2" id="KW-0813">Transport</keyword>
<comment type="caution">
    <text evidence="8">The sequence shown here is derived from an EMBL/GenBank/DDBJ whole genome shotgun (WGS) entry which is preliminary data.</text>
</comment>
<dbReference type="GO" id="GO:0016301">
    <property type="term" value="F:kinase activity"/>
    <property type="evidence" value="ECO:0007669"/>
    <property type="project" value="UniProtKB-KW"/>
</dbReference>
<keyword evidence="4" id="KW-0808">Transferase</keyword>
<gene>
    <name evidence="8" type="ORF">N869_01240</name>
</gene>
<evidence type="ECO:0000313" key="8">
    <source>
        <dbReference type="EMBL" id="KGM12862.1"/>
    </source>
</evidence>
<name>A0A0A0BYU6_9CELL</name>
<evidence type="ECO:0000313" key="9">
    <source>
        <dbReference type="Proteomes" id="UP000054314"/>
    </source>
</evidence>
<organism evidence="8 9">
    <name type="scientific">Cellulomonas bogoriensis 69B4 = DSM 16987</name>
    <dbReference type="NCBI Taxonomy" id="1386082"/>
    <lineage>
        <taxon>Bacteria</taxon>
        <taxon>Bacillati</taxon>
        <taxon>Actinomycetota</taxon>
        <taxon>Actinomycetes</taxon>
        <taxon>Micrococcales</taxon>
        <taxon>Cellulomonadaceae</taxon>
        <taxon>Cellulomonas</taxon>
    </lineage>
</organism>
<keyword evidence="5" id="KW-0598">Phosphotransferase system</keyword>
<feature type="domain" description="PTS EIIA type-1" evidence="7">
    <location>
        <begin position="1"/>
        <end position="103"/>
    </location>
</feature>
<protein>
    <submittedName>
        <fullName evidence="8">PTS glucose transporter subunit IIA</fullName>
    </submittedName>
</protein>
<dbReference type="PANTHER" id="PTHR45008">
    <property type="entry name" value="PTS SYSTEM GLUCOSE-SPECIFIC EIIA COMPONENT"/>
    <property type="match status" value="1"/>
</dbReference>
<comment type="subcellular location">
    <subcellularLocation>
        <location evidence="1">Cytoplasm</location>
    </subcellularLocation>
</comment>
<evidence type="ECO:0000256" key="6">
    <source>
        <dbReference type="ARBA" id="ARBA00022777"/>
    </source>
</evidence>
<dbReference type="PANTHER" id="PTHR45008:SF1">
    <property type="entry name" value="PTS SYSTEM GLUCOSE-SPECIFIC EIIA COMPONENT"/>
    <property type="match status" value="1"/>
</dbReference>
<evidence type="ECO:0000256" key="3">
    <source>
        <dbReference type="ARBA" id="ARBA00022597"/>
    </source>
</evidence>
<proteinExistence type="predicted"/>
<dbReference type="Pfam" id="PF00358">
    <property type="entry name" value="PTS_EIIA_1"/>
    <property type="match status" value="1"/>
</dbReference>
<dbReference type="Gene3D" id="2.70.70.10">
    <property type="entry name" value="Glucose Permease (Domain IIA)"/>
    <property type="match status" value="1"/>
</dbReference>
<accession>A0A0A0BYU6</accession>
<keyword evidence="3 8" id="KW-0762">Sugar transport</keyword>
<dbReference type="PROSITE" id="PS51093">
    <property type="entry name" value="PTS_EIIA_TYPE_1"/>
    <property type="match status" value="1"/>
</dbReference>
<evidence type="ECO:0000256" key="1">
    <source>
        <dbReference type="ARBA" id="ARBA00004496"/>
    </source>
</evidence>
<evidence type="ECO:0000259" key="7">
    <source>
        <dbReference type="PROSITE" id="PS51093"/>
    </source>
</evidence>
<dbReference type="Proteomes" id="UP000054314">
    <property type="component" value="Unassembled WGS sequence"/>
</dbReference>
<reference evidence="8 9" key="1">
    <citation type="submission" date="2013-08" db="EMBL/GenBank/DDBJ databases">
        <title>Genome sequencing of Cellulomonas bogoriensis 69B4.</title>
        <authorList>
            <person name="Chen F."/>
            <person name="Li Y."/>
            <person name="Wang G."/>
        </authorList>
    </citation>
    <scope>NUCLEOTIDE SEQUENCE [LARGE SCALE GENOMIC DNA]</scope>
    <source>
        <strain evidence="8 9">69B4</strain>
    </source>
</reference>
<dbReference type="GO" id="GO:0005737">
    <property type="term" value="C:cytoplasm"/>
    <property type="evidence" value="ECO:0007669"/>
    <property type="project" value="UniProtKB-SubCell"/>
</dbReference>
<sequence length="133" mass="13048">MFAQELLGPGAAVDPGSSGPGTVLAPISGTVVSLHPHAFVVQGEGLAVLVHAGIDTVTCKGEGFTTLVTAGEEVSGGDPVLTWMPADVTARGLSTVCPVVVLEGQAEEVGVLTGAGGVVRAGEPLLRVVPGGV</sequence>
<evidence type="ECO:0000256" key="5">
    <source>
        <dbReference type="ARBA" id="ARBA00022683"/>
    </source>
</evidence>
<dbReference type="InterPro" id="IPR011055">
    <property type="entry name" value="Dup_hybrid_motif"/>
</dbReference>
<evidence type="ECO:0000256" key="2">
    <source>
        <dbReference type="ARBA" id="ARBA00022448"/>
    </source>
</evidence>
<dbReference type="InterPro" id="IPR001127">
    <property type="entry name" value="PTS_EIIA_1_perm"/>
</dbReference>
<dbReference type="InterPro" id="IPR050890">
    <property type="entry name" value="PTS_EIIA_component"/>
</dbReference>
<dbReference type="EMBL" id="AXCZ01000088">
    <property type="protein sequence ID" value="KGM12862.1"/>
    <property type="molecule type" value="Genomic_DNA"/>
</dbReference>
<keyword evidence="9" id="KW-1185">Reference proteome</keyword>
<dbReference type="AlphaFoldDB" id="A0A0A0BYU6"/>
<evidence type="ECO:0000256" key="4">
    <source>
        <dbReference type="ARBA" id="ARBA00022679"/>
    </source>
</evidence>
<dbReference type="SUPFAM" id="SSF51261">
    <property type="entry name" value="Duplicated hybrid motif"/>
    <property type="match status" value="1"/>
</dbReference>
<keyword evidence="6" id="KW-0418">Kinase</keyword>